<evidence type="ECO:0000313" key="6">
    <source>
        <dbReference type="EMBL" id="GAA3708023.1"/>
    </source>
</evidence>
<dbReference type="Gene3D" id="3.30.559.10">
    <property type="entry name" value="Chloramphenicol acetyltransferase-like domain"/>
    <property type="match status" value="2"/>
</dbReference>
<dbReference type="Gene3D" id="3.30.559.30">
    <property type="entry name" value="Nonribosomal peptide synthetase, condensation domain"/>
    <property type="match status" value="2"/>
</dbReference>
<keyword evidence="7" id="KW-1185">Reference proteome</keyword>
<dbReference type="InterPro" id="IPR042099">
    <property type="entry name" value="ANL_N_sf"/>
</dbReference>
<dbReference type="Gene3D" id="2.30.38.10">
    <property type="entry name" value="Luciferase, Domain 3"/>
    <property type="match status" value="1"/>
</dbReference>
<dbReference type="PANTHER" id="PTHR45527:SF1">
    <property type="entry name" value="FATTY ACID SYNTHASE"/>
    <property type="match status" value="1"/>
</dbReference>
<dbReference type="Gene3D" id="3.20.20.30">
    <property type="entry name" value="Luciferase-like domain"/>
    <property type="match status" value="1"/>
</dbReference>
<dbReference type="NCBIfam" id="NF003417">
    <property type="entry name" value="PRK04813.1"/>
    <property type="match status" value="3"/>
</dbReference>
<evidence type="ECO:0000256" key="3">
    <source>
        <dbReference type="ARBA" id="ARBA00022553"/>
    </source>
</evidence>
<dbReference type="SUPFAM" id="SSF53335">
    <property type="entry name" value="S-adenosyl-L-methionine-dependent methyltransferases"/>
    <property type="match status" value="1"/>
</dbReference>
<dbReference type="InterPro" id="IPR045851">
    <property type="entry name" value="AMP-bd_C_sf"/>
</dbReference>
<evidence type="ECO:0000256" key="1">
    <source>
        <dbReference type="ARBA" id="ARBA00001957"/>
    </source>
</evidence>
<gene>
    <name evidence="6" type="ORF">GCM10023082_02590</name>
</gene>
<comment type="cofactor">
    <cofactor evidence="1">
        <name>pantetheine 4'-phosphate</name>
        <dbReference type="ChEBI" id="CHEBI:47942"/>
    </cofactor>
</comment>
<dbReference type="InterPro" id="IPR000873">
    <property type="entry name" value="AMP-dep_synth/lig_dom"/>
</dbReference>
<dbReference type="PROSITE" id="PS50075">
    <property type="entry name" value="CARRIER"/>
    <property type="match status" value="1"/>
</dbReference>
<dbReference type="SUPFAM" id="SSF51679">
    <property type="entry name" value="Bacterial luciferase-like"/>
    <property type="match status" value="1"/>
</dbReference>
<dbReference type="InterPro" id="IPR029063">
    <property type="entry name" value="SAM-dependent_MTases_sf"/>
</dbReference>
<dbReference type="InterPro" id="IPR011251">
    <property type="entry name" value="Luciferase-like_dom"/>
</dbReference>
<dbReference type="Pfam" id="PF13193">
    <property type="entry name" value="AMP-binding_C"/>
    <property type="match status" value="1"/>
</dbReference>
<keyword evidence="4" id="KW-0677">Repeat</keyword>
<dbReference type="InterPro" id="IPR020806">
    <property type="entry name" value="PKS_PP-bd"/>
</dbReference>
<protein>
    <recommendedName>
        <fullName evidence="5">Carrier domain-containing protein</fullName>
    </recommendedName>
</protein>
<dbReference type="InterPro" id="IPR020845">
    <property type="entry name" value="AMP-binding_CS"/>
</dbReference>
<dbReference type="Pfam" id="PF00501">
    <property type="entry name" value="AMP-binding"/>
    <property type="match status" value="3"/>
</dbReference>
<keyword evidence="3" id="KW-0597">Phosphoprotein</keyword>
<dbReference type="Gene3D" id="3.40.50.150">
    <property type="entry name" value="Vaccinia Virus protein VP39"/>
    <property type="match status" value="1"/>
</dbReference>
<dbReference type="Gene3D" id="3.40.50.980">
    <property type="match status" value="3"/>
</dbReference>
<dbReference type="Proteomes" id="UP001499884">
    <property type="component" value="Unassembled WGS sequence"/>
</dbReference>
<dbReference type="InterPro" id="IPR036736">
    <property type="entry name" value="ACP-like_sf"/>
</dbReference>
<keyword evidence="2" id="KW-0596">Phosphopantetheine</keyword>
<dbReference type="CDD" id="cd02440">
    <property type="entry name" value="AdoMet_MTases"/>
    <property type="match status" value="1"/>
</dbReference>
<dbReference type="Pfam" id="PF00550">
    <property type="entry name" value="PP-binding"/>
    <property type="match status" value="1"/>
</dbReference>
<proteinExistence type="predicted"/>
<dbReference type="InterPro" id="IPR009081">
    <property type="entry name" value="PP-bd_ACP"/>
</dbReference>
<reference evidence="7" key="1">
    <citation type="journal article" date="2019" name="Int. J. Syst. Evol. Microbiol.">
        <title>The Global Catalogue of Microorganisms (GCM) 10K type strain sequencing project: providing services to taxonomists for standard genome sequencing and annotation.</title>
        <authorList>
            <consortium name="The Broad Institute Genomics Platform"/>
            <consortium name="The Broad Institute Genome Sequencing Center for Infectious Disease"/>
            <person name="Wu L."/>
            <person name="Ma J."/>
        </authorList>
    </citation>
    <scope>NUCLEOTIDE SEQUENCE [LARGE SCALE GENOMIC DNA]</scope>
    <source>
        <strain evidence="7">JCM 30846</strain>
    </source>
</reference>
<dbReference type="NCBIfam" id="TIGR04020">
    <property type="entry name" value="seco_metab_LLM"/>
    <property type="match status" value="1"/>
</dbReference>
<comment type="caution">
    <text evidence="6">The sequence shown here is derived from an EMBL/GenBank/DDBJ whole genome shotgun (WGS) entry which is preliminary data.</text>
</comment>
<dbReference type="PANTHER" id="PTHR45527">
    <property type="entry name" value="NONRIBOSOMAL PEPTIDE SYNTHETASE"/>
    <property type="match status" value="1"/>
</dbReference>
<dbReference type="NCBIfam" id="TIGR01733">
    <property type="entry name" value="AA-adenyl-dom"/>
    <property type="match status" value="1"/>
</dbReference>
<dbReference type="RefSeq" id="WP_345639978.1">
    <property type="nucleotide sequence ID" value="NZ_BAABEP010000001.1"/>
</dbReference>
<dbReference type="SUPFAM" id="SSF47336">
    <property type="entry name" value="ACP-like"/>
    <property type="match status" value="1"/>
</dbReference>
<dbReference type="CDD" id="cd17646">
    <property type="entry name" value="A_NRPS_AB3403-like"/>
    <property type="match status" value="1"/>
</dbReference>
<evidence type="ECO:0000313" key="7">
    <source>
        <dbReference type="Proteomes" id="UP001499884"/>
    </source>
</evidence>
<feature type="domain" description="Carrier" evidence="5">
    <location>
        <begin position="965"/>
        <end position="1039"/>
    </location>
</feature>
<dbReference type="EMBL" id="BAABEP010000001">
    <property type="protein sequence ID" value="GAA3708023.1"/>
    <property type="molecule type" value="Genomic_DNA"/>
</dbReference>
<dbReference type="Pfam" id="PF00296">
    <property type="entry name" value="Bac_luciferase"/>
    <property type="match status" value="1"/>
</dbReference>
<dbReference type="Gene3D" id="1.10.1200.10">
    <property type="entry name" value="ACP-like"/>
    <property type="match status" value="1"/>
</dbReference>
<dbReference type="Gene3D" id="3.30.300.30">
    <property type="match status" value="2"/>
</dbReference>
<dbReference type="Gene3D" id="3.40.50.12780">
    <property type="entry name" value="N-terminal domain of ligase-like"/>
    <property type="match status" value="1"/>
</dbReference>
<evidence type="ECO:0000256" key="4">
    <source>
        <dbReference type="ARBA" id="ARBA00022737"/>
    </source>
</evidence>
<dbReference type="Pfam" id="PF00668">
    <property type="entry name" value="Condensation"/>
    <property type="match status" value="2"/>
</dbReference>
<evidence type="ECO:0000259" key="5">
    <source>
        <dbReference type="PROSITE" id="PS50075"/>
    </source>
</evidence>
<dbReference type="InterPro" id="IPR025110">
    <property type="entry name" value="AMP-bd_C"/>
</dbReference>
<dbReference type="InterPro" id="IPR023213">
    <property type="entry name" value="CAT-like_dom_sf"/>
</dbReference>
<organism evidence="6 7">
    <name type="scientific">Streptomyces tremellae</name>
    <dbReference type="NCBI Taxonomy" id="1124239"/>
    <lineage>
        <taxon>Bacteria</taxon>
        <taxon>Bacillati</taxon>
        <taxon>Actinomycetota</taxon>
        <taxon>Actinomycetes</taxon>
        <taxon>Kitasatosporales</taxon>
        <taxon>Streptomycetaceae</taxon>
        <taxon>Streptomyces</taxon>
    </lineage>
</organism>
<evidence type="ECO:0000256" key="2">
    <source>
        <dbReference type="ARBA" id="ARBA00022450"/>
    </source>
</evidence>
<dbReference type="InterPro" id="IPR013217">
    <property type="entry name" value="Methyltransf_12"/>
</dbReference>
<dbReference type="InterPro" id="IPR024011">
    <property type="entry name" value="Biosynth_lucif-like_mOase_dom"/>
</dbReference>
<sequence length="2724" mass="295257">MTDPVRRLPLSAAQHDVWIAHQLDSGGNLHNCGGYVELPGEIDEKNLAEAVRQAVEETDALRVRFVVDPDDRPWQELREAADAHMDLRVRDFSGESDPRAAAEAWARRDLAAPIDVLAGPLVTHTLLRLAPDHHLFHLRYHHIVLDGYGQVLYWRRLAHLYTALCQGTEARPRTAAGLVELLDDEHEYQRSAAHEGDRAHWLEHIADWPDQVTLGDVHAGTAGPAARFRPPVSVHGVGATAVAYRTHWPVVALAATAAYLFRVTQQSDIALGMPVRARTTRTALTTPGMLANILPLRLTVTADLTVRELVRHVTERVADLLRHQRFRGEELYRELRRAQGVQSAPGIVANAIPFDGDIEFNGVSGSVHQLSSGPVRDLSFEFFGGTDGSDVRVSLDPRPGLHDSAVLAAHRERFTAFLDALADVDPQTPVGGLPLLTAEERQETAVGDRVQAPAYDLGQPLHRLVEEQAGRTPDAVAVETEDTSLTYRELVVQAHALAAHLRARGVVDGDVVGVHDERSPELVVGLLAVLAAGAAYLPLDPELPASRLRFQIEDSGARHVLTRSAFAAGPASHGAETIAVDTVLPTLAAPASPVPQTSGPESIAYVIYTSGSTGRPKGVAVPHRGVVNRLLWMQDAYRLTAEDRVLQKTPFAFDVSVWEFFWPLLNGAVLHLAAPGTHRDPRALARTIDRHRVTTVHFVPSMLDLFLSEPAARELPTLRQVMCSGEVLRPETVGRFFGLYGGRDSAPELYNLYGPTEASIDVTHWRCTPGDASRPVPIGRPVANTRLYVLDRQGQPLPDGVAGELHIGGVQVAAGYLNRPELTAASFVPDPFAAGTLYKTGDLAVRRQDGVFLYRGRLDHQVKVHGLRIEPGEIESVLLTHPNIERAVVTAPQGPDGERQLVAHVVPVGEVADAELLALLHEKLPASMAPAHFVTLAALPLLPNGKLDRKALPLLQAPAEPALVAPATDQERLLHTAWCTVLGLDQISVEASFFTIGGDSMHAIRVRTETERHGHTFTVSDLFQGPSIRELARHIGPVEAPQRHGAPFGLLTEADRALLPNGLDDAYPLSAMQAGMLYHAAYADDSSVYRVVTSVRVTRPLDLDTLRTAIDDTTRRHPSLRCSFDLARYSEPLQLVHREVTVPVEEGEDLGPLGEEARRDALTKWVERAKFTRFDVEAAPLLKFVAHPCGDDSFELSVIEHHVVLDGWSDMRMLEEIVDHYAARLTGASLDLPDVASLYRDFVAAERAALADEESRAYWSELLGGDTPTRLPVRATAGGGRPGGEPTAHRRYDVPVSGETSLALRTLARHEGLPLKSLLTTAHLAVMRLVSGDDEVLTGVVANARLEEAGGDETIGVFLNTLPLRLDLATETLVGTAHRVFDHERASAPHRRYPFAQMEQDTGGGPHLDAYVNFMDFHARRHRGEGTPMSVTVGIAETNYPLAANFMIDPAAGDLQLWLDCDVAALPEDVCDHLAGYYRRALAAVAEQPARRLVDADLLGPDEHARLEQWNETTVAYDQQATIHAQFEQQVVDRPDAVAVAHRFEQVTYRDLDARANQLAHHLRARGVGRGDLVGVSLRRGTDLVAALLAVMKAGAAYVPMDPSFPRGRLENIAADAGISCLVKGPGAPDSIAAPQVIDLTGDSEEIAAQPVTPPGTPVGGDDTAYVIYTSGSTGKPKGTALRHRNAVNFFTGMDRRIGCGPSDVVLAVTSVSFDISVLELLWPLARGAKVVVAGERVIGNLVRRQAEPQRPTGFSLFFFAASAGSSNRDGYQLVLDAARFADRHGFEAVWTPERHFHAFGGLYPNPSVMSAALATATERIALRCGSVVAPLHDTVRIAEEWSLVDNLSGGRTGLAFAAGWNSNDFVLRPENFPHRKEVMTEQLEEFRRLWRGGSVRRTGGSGQSVDVRIFPAPVQEEPPVWLTSVGTVATFEKAGASGANLLTHLFGQSTEELAGKIGAYRTARADAGHDGPGQVTVMVHTFMSDDTEDARAQAREPFRAYLRSSTELWRTLFAATGQDLPEMGAEEQIDAVIDMAIDRYFETSGLFGSPDSCAGLVRELSAAGVDEVACLVDFGVAPDAVLTSLTWVDRLRDAHEEEVAESAHSLSDLCERHGVTLLQGTPSLLTAVAAEPDALGALRSLRSLLVGGEAFPSGLAQRLLDALPEVRVFNMYGPTETTIWSTAHPLDATLDGHPDTIPIGRPIANTQVRVVDGRGRPLPAGVAGELWIGGDGVAAGYIGRPELTAERFVPEPDGSGRFYRTGDRARWRPDGSLEFLGRVDRQVKILGHRVEPDEVESVLSRHTQLDAVAVTAVETHHGTELVAYVSPAGSLSDTAVQDAHVQRWGEVWESAYTTPPDDDGGAEFAGWLSSYTGEPIPLPEMREWLGHTVDRIRALRPRAVADIGVGVGLVLRSLAPEVDAYHGVDLSAAALTAAAASLGGPLPGHVRLRQSGPEYLATLEPGSLDTVVINSVAQYFPGTDYLRNVLTDAVRAVRPGGAVFVGDVRSVEMLPEFHTAVQLHRTSPLQTAEELRAAIGRQLQEERELCLSPAFFHRLAEDLDGIIEVRAELKRGSYDNELSLFRYDVTLFVGGDEGGGRRPGECLAWDELDGGLDAVRARLASGDDGLQVTGLPNRRLTQVSSAVRALAELDGAATAWDLDRVLWELDQDPGVHPEELHGLAAEAGLEVRTLVGRAGRLDTFDAVFTRPAGSQDSQTHDDREDTV</sequence>
<dbReference type="SMART" id="SM00823">
    <property type="entry name" value="PKS_PP"/>
    <property type="match status" value="1"/>
</dbReference>
<dbReference type="SUPFAM" id="SSF56801">
    <property type="entry name" value="Acetyl-CoA synthetase-like"/>
    <property type="match status" value="3"/>
</dbReference>
<dbReference type="InterPro" id="IPR036661">
    <property type="entry name" value="Luciferase-like_sf"/>
</dbReference>
<dbReference type="Pfam" id="PF08242">
    <property type="entry name" value="Methyltransf_12"/>
    <property type="match status" value="1"/>
</dbReference>
<name>A0ABP7DNA0_9ACTN</name>
<dbReference type="PROSITE" id="PS00455">
    <property type="entry name" value="AMP_BINDING"/>
    <property type="match status" value="2"/>
</dbReference>
<accession>A0ABP7DNA0</accession>
<dbReference type="InterPro" id="IPR001242">
    <property type="entry name" value="Condensation_dom"/>
</dbReference>
<dbReference type="SUPFAM" id="SSF52777">
    <property type="entry name" value="CoA-dependent acyltransferases"/>
    <property type="match status" value="4"/>
</dbReference>
<dbReference type="InterPro" id="IPR010071">
    <property type="entry name" value="AA_adenyl_dom"/>
</dbReference>